<dbReference type="PROSITE" id="PS51257">
    <property type="entry name" value="PROKAR_LIPOPROTEIN"/>
    <property type="match status" value="1"/>
</dbReference>
<comment type="caution">
    <text evidence="2">The sequence shown here is derived from an EMBL/GenBank/DDBJ whole genome shotgun (WGS) entry which is preliminary data.</text>
</comment>
<feature type="chain" id="PRO_5020300057" description="Lipoprotein" evidence="1">
    <location>
        <begin position="27"/>
        <end position="163"/>
    </location>
</feature>
<name>A0A4R6IMF0_9SPHI</name>
<protein>
    <recommendedName>
        <fullName evidence="4">Lipoprotein</fullName>
    </recommendedName>
</protein>
<evidence type="ECO:0000256" key="1">
    <source>
        <dbReference type="SAM" id="SignalP"/>
    </source>
</evidence>
<proteinExistence type="predicted"/>
<dbReference type="RefSeq" id="WP_133555146.1">
    <property type="nucleotide sequence ID" value="NZ_SNWM01000002.1"/>
</dbReference>
<dbReference type="EMBL" id="SNWM01000002">
    <property type="protein sequence ID" value="TDO23176.1"/>
    <property type="molecule type" value="Genomic_DNA"/>
</dbReference>
<accession>A0A4R6IMF0</accession>
<keyword evidence="3" id="KW-1185">Reference proteome</keyword>
<reference evidence="2 3" key="1">
    <citation type="submission" date="2019-03" db="EMBL/GenBank/DDBJ databases">
        <title>Genomic Encyclopedia of Archaeal and Bacterial Type Strains, Phase II (KMG-II): from individual species to whole genera.</title>
        <authorList>
            <person name="Goeker M."/>
        </authorList>
    </citation>
    <scope>NUCLEOTIDE SEQUENCE [LARGE SCALE GENOMIC DNA]</scope>
    <source>
        <strain evidence="2 3">DSM 19034</strain>
    </source>
</reference>
<keyword evidence="1" id="KW-0732">Signal</keyword>
<dbReference type="AlphaFoldDB" id="A0A4R6IMF0"/>
<evidence type="ECO:0000313" key="3">
    <source>
        <dbReference type="Proteomes" id="UP000295499"/>
    </source>
</evidence>
<evidence type="ECO:0008006" key="4">
    <source>
        <dbReference type="Google" id="ProtNLM"/>
    </source>
</evidence>
<organism evidence="2 3">
    <name type="scientific">Pedobacter duraquae</name>
    <dbReference type="NCBI Taxonomy" id="425511"/>
    <lineage>
        <taxon>Bacteria</taxon>
        <taxon>Pseudomonadati</taxon>
        <taxon>Bacteroidota</taxon>
        <taxon>Sphingobacteriia</taxon>
        <taxon>Sphingobacteriales</taxon>
        <taxon>Sphingobacteriaceae</taxon>
        <taxon>Pedobacter</taxon>
    </lineage>
</organism>
<dbReference type="Proteomes" id="UP000295499">
    <property type="component" value="Unassembled WGS sequence"/>
</dbReference>
<dbReference type="OrthoDB" id="794403at2"/>
<feature type="signal peptide" evidence="1">
    <location>
        <begin position="1"/>
        <end position="26"/>
    </location>
</feature>
<sequence length="163" mass="17496">MKNANKTILASLLLSGAILSSCTSGTSEKKTVEQVTTTVTDSIETPLKGCYIAVIKKDTIQLAVTSVNGSAVEGSLIYNFAEKDKNKGTFTGQYNDGILVADYTFNSEGATSERQVAFKKVDGGMVEGYGDAETKGNKSVFKDQKALKYDDNVVLKRTENCLP</sequence>
<evidence type="ECO:0000313" key="2">
    <source>
        <dbReference type="EMBL" id="TDO23176.1"/>
    </source>
</evidence>
<gene>
    <name evidence="2" type="ORF">CLV32_2163</name>
</gene>